<protein>
    <recommendedName>
        <fullName evidence="6">MalT-like TPR region domain-containing protein</fullName>
    </recommendedName>
</protein>
<evidence type="ECO:0008006" key="6">
    <source>
        <dbReference type="Google" id="ProtNLM"/>
    </source>
</evidence>
<evidence type="ECO:0000256" key="2">
    <source>
        <dbReference type="ARBA" id="ARBA00022803"/>
    </source>
</evidence>
<organism evidence="5">
    <name type="scientific">Magnetococcus massalia (strain MO-1)</name>
    <dbReference type="NCBI Taxonomy" id="451514"/>
    <lineage>
        <taxon>Bacteria</taxon>
        <taxon>Pseudomonadati</taxon>
        <taxon>Pseudomonadota</taxon>
        <taxon>Magnetococcia</taxon>
        <taxon>Magnetococcales</taxon>
        <taxon>Magnetococcaceae</taxon>
        <taxon>Magnetococcus</taxon>
    </lineage>
</organism>
<dbReference type="EMBL" id="LO017727">
    <property type="protein sequence ID" value="CRH05576.1"/>
    <property type="molecule type" value="Genomic_DNA"/>
</dbReference>
<evidence type="ECO:0000313" key="5">
    <source>
        <dbReference type="EMBL" id="CRH05576.1"/>
    </source>
</evidence>
<name>A0A1S7LIF9_MAGMO</name>
<dbReference type="SUPFAM" id="SSF48452">
    <property type="entry name" value="TPR-like"/>
    <property type="match status" value="2"/>
</dbReference>
<feature type="coiled-coil region" evidence="3">
    <location>
        <begin position="163"/>
        <end position="190"/>
    </location>
</feature>
<dbReference type="PANTHER" id="PTHR45641">
    <property type="entry name" value="TETRATRICOPEPTIDE REPEAT PROTEIN (AFU_ORTHOLOGUE AFUA_6G03870)"/>
    <property type="match status" value="1"/>
</dbReference>
<accession>A0A1S7LIF9</accession>
<dbReference type="AlphaFoldDB" id="A0A1S7LIF9"/>
<gene>
    <name evidence="5" type="ORF">MAGMO_1386</name>
</gene>
<keyword evidence="2" id="KW-0802">TPR repeat</keyword>
<evidence type="ECO:0000256" key="3">
    <source>
        <dbReference type="SAM" id="Coils"/>
    </source>
</evidence>
<dbReference type="InterPro" id="IPR019734">
    <property type="entry name" value="TPR_rpt"/>
</dbReference>
<evidence type="ECO:0000256" key="4">
    <source>
        <dbReference type="SAM" id="SignalP"/>
    </source>
</evidence>
<feature type="signal peptide" evidence="4">
    <location>
        <begin position="1"/>
        <end position="23"/>
    </location>
</feature>
<keyword evidence="3" id="KW-0175">Coiled coil</keyword>
<dbReference type="Pfam" id="PF13374">
    <property type="entry name" value="TPR_10"/>
    <property type="match status" value="1"/>
</dbReference>
<keyword evidence="1" id="KW-0677">Repeat</keyword>
<sequence length="296" mass="33741">MKFLRTLLLSLSLLMVSLLPALADVTYIQRHTNLGIFSAQQGRWERADGHLEKAMAMAKKVFGEISEPYHRAIEVRYKVAFKRGDEEQAIRWMRECLMVKHTLFSDRPGAWAVGQADMAAVLANNGNFKQALSYSQDAVEVLSEVIGASQQETLRPRIIQTRILTGLKRYDEAQKQLEQLEEEILATFGQRHYLTAMLLTSQARLALKRKQLPQALEALAQAHAIRSKLRGSHHPHTLLNAIPFIKLSLKLNPQDHKALQLIRDAQAYFKQNPQADATLQARYNKLAKKLLYRSHK</sequence>
<keyword evidence="4" id="KW-0732">Signal</keyword>
<dbReference type="SMART" id="SM00028">
    <property type="entry name" value="TPR"/>
    <property type="match status" value="3"/>
</dbReference>
<dbReference type="Gene3D" id="1.25.40.10">
    <property type="entry name" value="Tetratricopeptide repeat domain"/>
    <property type="match status" value="2"/>
</dbReference>
<feature type="chain" id="PRO_5012481486" description="MalT-like TPR region domain-containing protein" evidence="4">
    <location>
        <begin position="24"/>
        <end position="296"/>
    </location>
</feature>
<evidence type="ECO:0000256" key="1">
    <source>
        <dbReference type="ARBA" id="ARBA00022737"/>
    </source>
</evidence>
<proteinExistence type="predicted"/>
<dbReference type="InterPro" id="IPR011990">
    <property type="entry name" value="TPR-like_helical_dom_sf"/>
</dbReference>
<reference evidence="5" key="1">
    <citation type="submission" date="2015-04" db="EMBL/GenBank/DDBJ databases">
        <authorList>
            <person name="Syromyatnikov M.Y."/>
            <person name="Popov V.N."/>
        </authorList>
    </citation>
    <scope>NUCLEOTIDE SEQUENCE</scope>
    <source>
        <strain evidence="5">MO-1</strain>
    </source>
</reference>